<dbReference type="EMBL" id="CCKQ01004831">
    <property type="protein sequence ID" value="CDW75984.1"/>
    <property type="molecule type" value="Genomic_DNA"/>
</dbReference>
<feature type="transmembrane region" description="Helical" evidence="5">
    <location>
        <begin position="84"/>
        <end position="104"/>
    </location>
</feature>
<evidence type="ECO:0000256" key="4">
    <source>
        <dbReference type="ARBA" id="ARBA00023136"/>
    </source>
</evidence>
<evidence type="ECO:0000313" key="6">
    <source>
        <dbReference type="EMBL" id="CDW75984.1"/>
    </source>
</evidence>
<dbReference type="Proteomes" id="UP000039865">
    <property type="component" value="Unassembled WGS sequence"/>
</dbReference>
<comment type="subcellular location">
    <subcellularLocation>
        <location evidence="1">Membrane</location>
        <topology evidence="1">Multi-pass membrane protein</topology>
    </subcellularLocation>
</comment>
<feature type="transmembrane region" description="Helical" evidence="5">
    <location>
        <begin position="124"/>
        <end position="143"/>
    </location>
</feature>
<dbReference type="AlphaFoldDB" id="A0A078A5F0"/>
<dbReference type="InParanoid" id="A0A078A5F0"/>
<sequence length="303" mass="34476">MDVISEKSVFYKSNVQLFFFEFLGTFLITIIINFSGYNCIIVCGGLLMCSVVTGRRTGAHLNFGVTLAIYLVDWHKNKINKKDLCNYFFSSIAGCLAAYIFTYFMDPKKIVWIVPIKFDSDPMFIFACETFFTTLFLIVVLHNRDQQLCIINDQVIGALSTMISLYFCVQCIGPITSAALGPTLPFVNILFTGYLYNTAFYLKFLPAYISSGLLSSALAALFTRFSIKYASQKSSDEILGGNENSSYQTDLFAFENNQDYYKERIPFRQIHSLNYLLPSYGALEVERDYENISSKHGKYVQFC</sequence>
<dbReference type="GO" id="GO:0016020">
    <property type="term" value="C:membrane"/>
    <property type="evidence" value="ECO:0007669"/>
    <property type="project" value="UniProtKB-SubCell"/>
</dbReference>
<reference evidence="6 7" key="1">
    <citation type="submission" date="2014-06" db="EMBL/GenBank/DDBJ databases">
        <authorList>
            <person name="Swart Estienne"/>
        </authorList>
    </citation>
    <scope>NUCLEOTIDE SEQUENCE [LARGE SCALE GENOMIC DNA]</scope>
    <source>
        <strain evidence="6 7">130c</strain>
    </source>
</reference>
<evidence type="ECO:0000256" key="1">
    <source>
        <dbReference type="ARBA" id="ARBA00004141"/>
    </source>
</evidence>
<evidence type="ECO:0000256" key="5">
    <source>
        <dbReference type="SAM" id="Phobius"/>
    </source>
</evidence>
<keyword evidence="3 5" id="KW-1133">Transmembrane helix</keyword>
<dbReference type="InterPro" id="IPR023271">
    <property type="entry name" value="Aquaporin-like"/>
</dbReference>
<name>A0A078A5F0_STYLE</name>
<dbReference type="SUPFAM" id="SSF81338">
    <property type="entry name" value="Aquaporin-like"/>
    <property type="match status" value="1"/>
</dbReference>
<protein>
    <submittedName>
        <fullName evidence="6">Mip family channel protein</fullName>
    </submittedName>
</protein>
<keyword evidence="4 5" id="KW-0472">Membrane</keyword>
<feature type="transmembrane region" description="Helical" evidence="5">
    <location>
        <begin position="200"/>
        <end position="223"/>
    </location>
</feature>
<accession>A0A078A5F0</accession>
<dbReference type="Gene3D" id="1.20.1080.10">
    <property type="entry name" value="Glycerol uptake facilitator protein"/>
    <property type="match status" value="1"/>
</dbReference>
<evidence type="ECO:0000256" key="3">
    <source>
        <dbReference type="ARBA" id="ARBA00022989"/>
    </source>
</evidence>
<keyword evidence="2 5" id="KW-0812">Transmembrane</keyword>
<evidence type="ECO:0000313" key="7">
    <source>
        <dbReference type="Proteomes" id="UP000039865"/>
    </source>
</evidence>
<feature type="transmembrane region" description="Helical" evidence="5">
    <location>
        <begin position="155"/>
        <end position="180"/>
    </location>
</feature>
<proteinExistence type="predicted"/>
<organism evidence="6 7">
    <name type="scientific">Stylonychia lemnae</name>
    <name type="common">Ciliate</name>
    <dbReference type="NCBI Taxonomy" id="5949"/>
    <lineage>
        <taxon>Eukaryota</taxon>
        <taxon>Sar</taxon>
        <taxon>Alveolata</taxon>
        <taxon>Ciliophora</taxon>
        <taxon>Intramacronucleata</taxon>
        <taxon>Spirotrichea</taxon>
        <taxon>Stichotrichia</taxon>
        <taxon>Sporadotrichida</taxon>
        <taxon>Oxytrichidae</taxon>
        <taxon>Stylonychinae</taxon>
        <taxon>Stylonychia</taxon>
    </lineage>
</organism>
<evidence type="ECO:0000256" key="2">
    <source>
        <dbReference type="ARBA" id="ARBA00022692"/>
    </source>
</evidence>
<feature type="transmembrane region" description="Helical" evidence="5">
    <location>
        <begin position="22"/>
        <end position="47"/>
    </location>
</feature>
<keyword evidence="7" id="KW-1185">Reference proteome</keyword>
<gene>
    <name evidence="6" type="primary">Contig8312.g8864</name>
    <name evidence="6" type="ORF">STYLEM_4980</name>
</gene>